<dbReference type="Proteomes" id="UP001301958">
    <property type="component" value="Unassembled WGS sequence"/>
</dbReference>
<accession>A0AAN7GWJ4</accession>
<evidence type="ECO:0000256" key="3">
    <source>
        <dbReference type="SAM" id="MobiDB-lite"/>
    </source>
</evidence>
<protein>
    <recommendedName>
        <fullName evidence="4">Zn(2)-C6 fungal-type domain-containing protein</fullName>
    </recommendedName>
</protein>
<dbReference type="CDD" id="cd00067">
    <property type="entry name" value="GAL4"/>
    <property type="match status" value="1"/>
</dbReference>
<organism evidence="5 6">
    <name type="scientific">Podospora fimiseda</name>
    <dbReference type="NCBI Taxonomy" id="252190"/>
    <lineage>
        <taxon>Eukaryota</taxon>
        <taxon>Fungi</taxon>
        <taxon>Dikarya</taxon>
        <taxon>Ascomycota</taxon>
        <taxon>Pezizomycotina</taxon>
        <taxon>Sordariomycetes</taxon>
        <taxon>Sordariomycetidae</taxon>
        <taxon>Sordariales</taxon>
        <taxon>Podosporaceae</taxon>
        <taxon>Podospora</taxon>
    </lineage>
</organism>
<dbReference type="GO" id="GO:0003677">
    <property type="term" value="F:DNA binding"/>
    <property type="evidence" value="ECO:0007669"/>
    <property type="project" value="InterPro"/>
</dbReference>
<proteinExistence type="predicted"/>
<dbReference type="Pfam" id="PF00172">
    <property type="entry name" value="Zn_clus"/>
    <property type="match status" value="1"/>
</dbReference>
<dbReference type="GO" id="GO:0008270">
    <property type="term" value="F:zinc ion binding"/>
    <property type="evidence" value="ECO:0007669"/>
    <property type="project" value="InterPro"/>
</dbReference>
<dbReference type="PANTHER" id="PTHR47256:SF3">
    <property type="entry name" value="ZN(II)2CYS6 TRANSCRIPTION FACTOR (EUROFUNG)"/>
    <property type="match status" value="1"/>
</dbReference>
<dbReference type="EMBL" id="MU865358">
    <property type="protein sequence ID" value="KAK4225828.1"/>
    <property type="molecule type" value="Genomic_DNA"/>
</dbReference>
<reference evidence="5" key="1">
    <citation type="journal article" date="2023" name="Mol. Phylogenet. Evol.">
        <title>Genome-scale phylogeny and comparative genomics of the fungal order Sordariales.</title>
        <authorList>
            <person name="Hensen N."/>
            <person name="Bonometti L."/>
            <person name="Westerberg I."/>
            <person name="Brannstrom I.O."/>
            <person name="Guillou S."/>
            <person name="Cros-Aarteil S."/>
            <person name="Calhoun S."/>
            <person name="Haridas S."/>
            <person name="Kuo A."/>
            <person name="Mondo S."/>
            <person name="Pangilinan J."/>
            <person name="Riley R."/>
            <person name="LaButti K."/>
            <person name="Andreopoulos B."/>
            <person name="Lipzen A."/>
            <person name="Chen C."/>
            <person name="Yan M."/>
            <person name="Daum C."/>
            <person name="Ng V."/>
            <person name="Clum A."/>
            <person name="Steindorff A."/>
            <person name="Ohm R.A."/>
            <person name="Martin F."/>
            <person name="Silar P."/>
            <person name="Natvig D.O."/>
            <person name="Lalanne C."/>
            <person name="Gautier V."/>
            <person name="Ament-Velasquez S.L."/>
            <person name="Kruys A."/>
            <person name="Hutchinson M.I."/>
            <person name="Powell A.J."/>
            <person name="Barry K."/>
            <person name="Miller A.N."/>
            <person name="Grigoriev I.V."/>
            <person name="Debuchy R."/>
            <person name="Gladieux P."/>
            <person name="Hiltunen Thoren M."/>
            <person name="Johannesson H."/>
        </authorList>
    </citation>
    <scope>NUCLEOTIDE SEQUENCE</scope>
    <source>
        <strain evidence="5">CBS 990.96</strain>
    </source>
</reference>
<dbReference type="InterPro" id="IPR053187">
    <property type="entry name" value="Notoamide_regulator"/>
</dbReference>
<evidence type="ECO:0000256" key="2">
    <source>
        <dbReference type="ARBA" id="ARBA00023242"/>
    </source>
</evidence>
<evidence type="ECO:0000259" key="4">
    <source>
        <dbReference type="PROSITE" id="PS50048"/>
    </source>
</evidence>
<feature type="region of interest" description="Disordered" evidence="3">
    <location>
        <begin position="1"/>
        <end position="68"/>
    </location>
</feature>
<dbReference type="InterPro" id="IPR001138">
    <property type="entry name" value="Zn2Cys6_DnaBD"/>
</dbReference>
<dbReference type="PANTHER" id="PTHR47256">
    <property type="entry name" value="ZN(II)2CYS6 TRANSCRIPTION FACTOR (EUROFUNG)-RELATED"/>
    <property type="match status" value="1"/>
</dbReference>
<dbReference type="InterPro" id="IPR036864">
    <property type="entry name" value="Zn2-C6_fun-type_DNA-bd_sf"/>
</dbReference>
<dbReference type="PROSITE" id="PS50048">
    <property type="entry name" value="ZN2_CY6_FUNGAL_2"/>
    <property type="match status" value="1"/>
</dbReference>
<feature type="compositionally biased region" description="Polar residues" evidence="3">
    <location>
        <begin position="43"/>
        <end position="54"/>
    </location>
</feature>
<sequence>MDRPPGAPSPQDSPSGPSSNSSSNIQSNPNIHRRPLRPAPPRSQATAATSSLTKGTVVLPPKRQPSSSACELCREKKTKCDNQRPSCSRCLALGASCTYDTEEHETSNQARRRKLSTADKELSDFRELFGLLRHTELEEASVIFSRIRASDNPFDALQSIRDADILRAATFANVASGPSAPTLRVDTPPPDFRVPAKPWTSLVGDAAVSDLVFRFFSHDNPYLMLHIDQNAVLQDMRDANPTEALHCSPVLVNAICAMSCLDPRGSRALLNLFLKESNRLLDLEQGRALLPTSIALYLLYLVSALLGKDRAGLQYRHMSIETLKRLHLENKYSRIKDGAAQQKQKARISRTLWGFFIVETRFSVLYGDVSLTPPPIPQAFDDSSEVHIATPASVLTPSTPAVFHVACDLTKLQYEVQLYISQAPARLESDQGIQTRIDFLSRLGSLIATSQIWQGPDISRQSCYLRLHSIDVLLSLLRTLPPDLSVTDFLSVTSPEQTTVNKLLHFYTKSALDIVSSFFAQHPIHSGNCLVGVSLYHCIVSIIPCLPTDAASFGDDSGEGAEGVNIFMSCCANLYLCAQVLPLFGRLLQAVAALAWKFGRKIPLASQNYFRRLEEVEKEAMDIPVGFSVPRVWGSEQYLDDDDLEAELGVLVGQWLRLRSTPDADGVGEEGSAGRRKSGATDVDKMD</sequence>
<dbReference type="SUPFAM" id="SSF57701">
    <property type="entry name" value="Zn2/Cys6 DNA-binding domain"/>
    <property type="match status" value="1"/>
</dbReference>
<dbReference type="GO" id="GO:0006351">
    <property type="term" value="P:DNA-templated transcription"/>
    <property type="evidence" value="ECO:0007669"/>
    <property type="project" value="InterPro"/>
</dbReference>
<dbReference type="InterPro" id="IPR007219">
    <property type="entry name" value="XnlR_reg_dom"/>
</dbReference>
<evidence type="ECO:0000313" key="5">
    <source>
        <dbReference type="EMBL" id="KAK4225828.1"/>
    </source>
</evidence>
<evidence type="ECO:0000313" key="6">
    <source>
        <dbReference type="Proteomes" id="UP001301958"/>
    </source>
</evidence>
<dbReference type="SMART" id="SM00066">
    <property type="entry name" value="GAL4"/>
    <property type="match status" value="1"/>
</dbReference>
<dbReference type="Pfam" id="PF04082">
    <property type="entry name" value="Fungal_trans"/>
    <property type="match status" value="1"/>
</dbReference>
<feature type="compositionally biased region" description="Low complexity" evidence="3">
    <location>
        <begin position="9"/>
        <end position="30"/>
    </location>
</feature>
<dbReference type="CDD" id="cd12148">
    <property type="entry name" value="fungal_TF_MHR"/>
    <property type="match status" value="1"/>
</dbReference>
<keyword evidence="2" id="KW-0539">Nucleus</keyword>
<dbReference type="GO" id="GO:0000981">
    <property type="term" value="F:DNA-binding transcription factor activity, RNA polymerase II-specific"/>
    <property type="evidence" value="ECO:0007669"/>
    <property type="project" value="InterPro"/>
</dbReference>
<keyword evidence="1" id="KW-0479">Metal-binding</keyword>
<dbReference type="AlphaFoldDB" id="A0AAN7GWJ4"/>
<feature type="domain" description="Zn(2)-C6 fungal-type" evidence="4">
    <location>
        <begin position="69"/>
        <end position="99"/>
    </location>
</feature>
<evidence type="ECO:0000256" key="1">
    <source>
        <dbReference type="ARBA" id="ARBA00022723"/>
    </source>
</evidence>
<feature type="region of interest" description="Disordered" evidence="3">
    <location>
        <begin position="661"/>
        <end position="687"/>
    </location>
</feature>
<dbReference type="PROSITE" id="PS00463">
    <property type="entry name" value="ZN2_CY6_FUNGAL_1"/>
    <property type="match status" value="1"/>
</dbReference>
<gene>
    <name evidence="5" type="ORF">QBC38DRAFT_456833</name>
</gene>
<name>A0AAN7GWJ4_9PEZI</name>
<comment type="caution">
    <text evidence="5">The sequence shown here is derived from an EMBL/GenBank/DDBJ whole genome shotgun (WGS) entry which is preliminary data.</text>
</comment>
<reference evidence="5" key="2">
    <citation type="submission" date="2023-05" db="EMBL/GenBank/DDBJ databases">
        <authorList>
            <consortium name="Lawrence Berkeley National Laboratory"/>
            <person name="Steindorff A."/>
            <person name="Hensen N."/>
            <person name="Bonometti L."/>
            <person name="Westerberg I."/>
            <person name="Brannstrom I.O."/>
            <person name="Guillou S."/>
            <person name="Cros-Aarteil S."/>
            <person name="Calhoun S."/>
            <person name="Haridas S."/>
            <person name="Kuo A."/>
            <person name="Mondo S."/>
            <person name="Pangilinan J."/>
            <person name="Riley R."/>
            <person name="Labutti K."/>
            <person name="Andreopoulos B."/>
            <person name="Lipzen A."/>
            <person name="Chen C."/>
            <person name="Yanf M."/>
            <person name="Daum C."/>
            <person name="Ng V."/>
            <person name="Clum A."/>
            <person name="Ohm R."/>
            <person name="Martin F."/>
            <person name="Silar P."/>
            <person name="Natvig D."/>
            <person name="Lalanne C."/>
            <person name="Gautier V."/>
            <person name="Ament-Velasquez S.L."/>
            <person name="Kruys A."/>
            <person name="Hutchinson M.I."/>
            <person name="Powell A.J."/>
            <person name="Barry K."/>
            <person name="Miller A.N."/>
            <person name="Grigoriev I.V."/>
            <person name="Debuchy R."/>
            <person name="Gladieux P."/>
            <person name="Thoren M.H."/>
            <person name="Johannesson H."/>
        </authorList>
    </citation>
    <scope>NUCLEOTIDE SEQUENCE</scope>
    <source>
        <strain evidence="5">CBS 990.96</strain>
    </source>
</reference>
<dbReference type="Gene3D" id="4.10.240.10">
    <property type="entry name" value="Zn(2)-C6 fungal-type DNA-binding domain"/>
    <property type="match status" value="1"/>
</dbReference>
<keyword evidence="6" id="KW-1185">Reference proteome</keyword>